<gene>
    <name evidence="1" type="primary">NT02AP0015</name>
</gene>
<dbReference type="AlphaFoldDB" id="Q6W3P3"/>
<protein>
    <submittedName>
        <fullName evidence="1">Uncharacterized protein NT02AP0015</fullName>
    </submittedName>
</protein>
<evidence type="ECO:0000313" key="1">
    <source>
        <dbReference type="EMBL" id="AAQ75138.1"/>
    </source>
</evidence>
<sequence length="88" mass="10382">MIDLDDYERDLLESVESGEWVSRGDIDSRVKELQSYIKNQKKKAISIRISENDIYELKRKALENGIPYQNLIQMLIHQFVSNKIQLNI</sequence>
<accession>Q6W3P3</accession>
<reference evidence="1" key="1">
    <citation type="journal article" date="2003" name="Appl. Environ. Microbiol.">
        <title>Evidence of chemolithoautotrophy in the bacterial community associated with Alvinella pompejana, a hydrothermal vent polychaete.</title>
        <authorList>
            <person name="Campbell B.J."/>
            <person name="Stein J.L."/>
            <person name="Cary S.C."/>
        </authorList>
    </citation>
    <scope>NUCLEOTIDE SEQUENCE</scope>
</reference>
<dbReference type="Pfam" id="PF12441">
    <property type="entry name" value="CopG_antitoxin"/>
    <property type="match status" value="1"/>
</dbReference>
<dbReference type="EMBL" id="AY312990">
    <property type="protein sequence ID" value="AAQ75138.1"/>
    <property type="molecule type" value="Genomic_DNA"/>
</dbReference>
<organism evidence="1">
    <name type="scientific">Alvinella pompejana epibiont 6C6</name>
    <dbReference type="NCBI Taxonomy" id="244799"/>
    <lineage>
        <taxon>Bacteria</taxon>
        <taxon>Pseudomonadati</taxon>
        <taxon>Campylobacterota</taxon>
    </lineage>
</organism>
<name>Q6W3P3_9BACT</name>
<dbReference type="InterPro" id="IPR022148">
    <property type="entry name" value="CopG_antitoxin"/>
</dbReference>
<proteinExistence type="predicted"/>